<protein>
    <submittedName>
        <fullName evidence="2">Uncharacterized protein</fullName>
    </submittedName>
</protein>
<accession>A0A318SEU3</accession>
<dbReference type="EMBL" id="QJSX01000003">
    <property type="protein sequence ID" value="PYE55202.1"/>
    <property type="molecule type" value="Genomic_DNA"/>
</dbReference>
<gene>
    <name evidence="2" type="ORF">DES52_10332</name>
</gene>
<evidence type="ECO:0000313" key="2">
    <source>
        <dbReference type="EMBL" id="PYE55202.1"/>
    </source>
</evidence>
<evidence type="ECO:0000313" key="3">
    <source>
        <dbReference type="Proteomes" id="UP000248326"/>
    </source>
</evidence>
<feature type="region of interest" description="Disordered" evidence="1">
    <location>
        <begin position="29"/>
        <end position="71"/>
    </location>
</feature>
<proteinExistence type="predicted"/>
<comment type="caution">
    <text evidence="2">The sequence shown here is derived from an EMBL/GenBank/DDBJ whole genome shotgun (WGS) entry which is preliminary data.</text>
</comment>
<reference evidence="2 3" key="1">
    <citation type="submission" date="2018-06" db="EMBL/GenBank/DDBJ databases">
        <title>Genomic Encyclopedia of Type Strains, Phase IV (KMG-IV): sequencing the most valuable type-strain genomes for metagenomic binning, comparative biology and taxonomic classification.</title>
        <authorList>
            <person name="Goeker M."/>
        </authorList>
    </citation>
    <scope>NUCLEOTIDE SEQUENCE [LARGE SCALE GENOMIC DNA]</scope>
    <source>
        <strain evidence="2 3">DSM 18048</strain>
    </source>
</reference>
<keyword evidence="3" id="KW-1185">Reference proteome</keyword>
<dbReference type="Proteomes" id="UP000248326">
    <property type="component" value="Unassembled WGS sequence"/>
</dbReference>
<organism evidence="2 3">
    <name type="scientific">Deinococcus yavapaiensis KR-236</name>
    <dbReference type="NCBI Taxonomy" id="694435"/>
    <lineage>
        <taxon>Bacteria</taxon>
        <taxon>Thermotogati</taxon>
        <taxon>Deinococcota</taxon>
        <taxon>Deinococci</taxon>
        <taxon>Deinococcales</taxon>
        <taxon>Deinococcaceae</taxon>
        <taxon>Deinococcus</taxon>
    </lineage>
</organism>
<evidence type="ECO:0000256" key="1">
    <source>
        <dbReference type="SAM" id="MobiDB-lite"/>
    </source>
</evidence>
<name>A0A318SEU3_9DEIO</name>
<sequence length="71" mass="7930">MSYVKVGRENGQDIEVYFLDHVRGPPTAPMHGFPLDEPLGSARKHPFAGRIPRDHGRPPRIRAVEQATGRS</sequence>
<dbReference type="AlphaFoldDB" id="A0A318SEU3"/>